<name>B4VUR4_9CYAN</name>
<dbReference type="EMBL" id="DS989853">
    <property type="protein sequence ID" value="EDX74442.1"/>
    <property type="molecule type" value="Genomic_DNA"/>
</dbReference>
<organism evidence="1 2">
    <name type="scientific">Coleofasciculus chthonoplastes PCC 7420</name>
    <dbReference type="NCBI Taxonomy" id="118168"/>
    <lineage>
        <taxon>Bacteria</taxon>
        <taxon>Bacillati</taxon>
        <taxon>Cyanobacteriota</taxon>
        <taxon>Cyanophyceae</taxon>
        <taxon>Coleofasciculales</taxon>
        <taxon>Coleofasciculaceae</taxon>
        <taxon>Coleofasciculus</taxon>
    </lineage>
</organism>
<accession>B4VUR4</accession>
<reference evidence="1 2" key="1">
    <citation type="submission" date="2008-07" db="EMBL/GenBank/DDBJ databases">
        <authorList>
            <person name="Tandeau de Marsac N."/>
            <person name="Ferriera S."/>
            <person name="Johnson J."/>
            <person name="Kravitz S."/>
            <person name="Beeson K."/>
            <person name="Sutton G."/>
            <person name="Rogers Y.-H."/>
            <person name="Friedman R."/>
            <person name="Frazier M."/>
            <person name="Venter J.C."/>
        </authorList>
    </citation>
    <scope>NUCLEOTIDE SEQUENCE [LARGE SCALE GENOMIC DNA]</scope>
    <source>
        <strain evidence="1 2">PCC 7420</strain>
    </source>
</reference>
<dbReference type="AlphaFoldDB" id="B4VUR4"/>
<dbReference type="Proteomes" id="UP000003835">
    <property type="component" value="Unassembled WGS sequence"/>
</dbReference>
<gene>
    <name evidence="1" type="ORF">MC7420_3966</name>
</gene>
<sequence>MAIFKTEILAIPGFQAVHLLHPIENCYSSPSPLMGEGVRG</sequence>
<evidence type="ECO:0000313" key="2">
    <source>
        <dbReference type="Proteomes" id="UP000003835"/>
    </source>
</evidence>
<evidence type="ECO:0000313" key="1">
    <source>
        <dbReference type="EMBL" id="EDX74442.1"/>
    </source>
</evidence>
<dbReference type="HOGENOM" id="CLU_3287886_0_0_3"/>
<keyword evidence="2" id="KW-1185">Reference proteome</keyword>
<protein>
    <submittedName>
        <fullName evidence="1">Uncharacterized protein</fullName>
    </submittedName>
</protein>
<proteinExistence type="predicted"/>